<sequence>MMECVVWCGGNDAWDGAKSDMPQRCQLSIQFATVDRSCRHVFYPALESTHTSCSRLRLDSPLTASNSLLHPTVEASSRCFALRRAADNYQPNVERGFPLRTIPSPVDYPFWLSNAFF</sequence>
<dbReference type="Proteomes" id="UP001189624">
    <property type="component" value="Chromosome 1"/>
</dbReference>
<dbReference type="EMBL" id="OY731398">
    <property type="protein sequence ID" value="CAJ1908688.1"/>
    <property type="molecule type" value="Genomic_DNA"/>
</dbReference>
<reference evidence="1" key="1">
    <citation type="submission" date="2023-10" db="EMBL/GenBank/DDBJ databases">
        <authorList>
            <person name="Domelevo Entfellner J.-B."/>
        </authorList>
    </citation>
    <scope>NUCLEOTIDE SEQUENCE</scope>
</reference>
<organism evidence="1 2">
    <name type="scientific">Sphenostylis stenocarpa</name>
    <dbReference type="NCBI Taxonomy" id="92480"/>
    <lineage>
        <taxon>Eukaryota</taxon>
        <taxon>Viridiplantae</taxon>
        <taxon>Streptophyta</taxon>
        <taxon>Embryophyta</taxon>
        <taxon>Tracheophyta</taxon>
        <taxon>Spermatophyta</taxon>
        <taxon>Magnoliopsida</taxon>
        <taxon>eudicotyledons</taxon>
        <taxon>Gunneridae</taxon>
        <taxon>Pentapetalae</taxon>
        <taxon>rosids</taxon>
        <taxon>fabids</taxon>
        <taxon>Fabales</taxon>
        <taxon>Fabaceae</taxon>
        <taxon>Papilionoideae</taxon>
        <taxon>50 kb inversion clade</taxon>
        <taxon>NPAAA clade</taxon>
        <taxon>indigoferoid/millettioid clade</taxon>
        <taxon>Phaseoleae</taxon>
        <taxon>Sphenostylis</taxon>
    </lineage>
</organism>
<proteinExistence type="predicted"/>
<protein>
    <submittedName>
        <fullName evidence="1">Uncharacterized protein</fullName>
    </submittedName>
</protein>
<keyword evidence="2" id="KW-1185">Reference proteome</keyword>
<accession>A0AA86RY49</accession>
<dbReference type="AlphaFoldDB" id="A0AA86RY49"/>
<name>A0AA86RY49_9FABA</name>
<dbReference type="Gramene" id="rna-AYBTSS11_LOCUS3377">
    <property type="protein sequence ID" value="CAJ1908688.1"/>
    <property type="gene ID" value="gene-AYBTSS11_LOCUS3377"/>
</dbReference>
<evidence type="ECO:0000313" key="2">
    <source>
        <dbReference type="Proteomes" id="UP001189624"/>
    </source>
</evidence>
<gene>
    <name evidence="1" type="ORF">AYBTSS11_LOCUS3377</name>
</gene>
<evidence type="ECO:0000313" key="1">
    <source>
        <dbReference type="EMBL" id="CAJ1908688.1"/>
    </source>
</evidence>